<name>A0A0S8GAS1_UNCW3</name>
<evidence type="ECO:0000256" key="1">
    <source>
        <dbReference type="SAM" id="SignalP"/>
    </source>
</evidence>
<reference evidence="3 4" key="1">
    <citation type="journal article" date="2015" name="Microbiome">
        <title>Genomic resolution of linkages in carbon, nitrogen, and sulfur cycling among widespread estuary sediment bacteria.</title>
        <authorList>
            <person name="Baker B.J."/>
            <person name="Lazar C.S."/>
            <person name="Teske A.P."/>
            <person name="Dick G.J."/>
        </authorList>
    </citation>
    <scope>NUCLEOTIDE SEQUENCE [LARGE SCALE GENOMIC DNA]</scope>
    <source>
        <strain evidence="3">SM23_60</strain>
    </source>
</reference>
<proteinExistence type="predicted"/>
<comment type="caution">
    <text evidence="3">The sequence shown here is derived from an EMBL/GenBank/DDBJ whole genome shotgun (WGS) entry which is preliminary data.</text>
</comment>
<organism evidence="3 4">
    <name type="scientific">candidate division WOR_3 bacterium SM23_60</name>
    <dbReference type="NCBI Taxonomy" id="1703780"/>
    <lineage>
        <taxon>Bacteria</taxon>
        <taxon>Bacteria division WOR-3</taxon>
    </lineage>
</organism>
<keyword evidence="1" id="KW-0732">Signal</keyword>
<dbReference type="AlphaFoldDB" id="A0A0S8GAS1"/>
<feature type="domain" description="Secretion system C-terminal sorting" evidence="2">
    <location>
        <begin position="436"/>
        <end position="505"/>
    </location>
</feature>
<dbReference type="NCBIfam" id="TIGR04183">
    <property type="entry name" value="Por_Secre_tail"/>
    <property type="match status" value="1"/>
</dbReference>
<feature type="signal peptide" evidence="1">
    <location>
        <begin position="1"/>
        <end position="16"/>
    </location>
</feature>
<dbReference type="InterPro" id="IPR026444">
    <property type="entry name" value="Secre_tail"/>
</dbReference>
<sequence>MKYALMTLVLASYLLANQYTGVPSSRSFQIVTHDTNNVELYISNFGKFAQDERGGPGCFWPKGSGNTYIFGAGAWFGTIDSLTTDTLVSVGYGPHGGESEFVPGLKTQDPGSPVAIIYMHPENWPPPADSYPMAPQDIVSHEDSWCCYNDCDSNYHIPGDTRPIGIEVFQTGYAWDISEIEDVVFLMYEFKNVTEHVLHDCYIGVVVDGDIGAPGDDRTAGIVGKWYEINSDSLWVDNIGYTWDETGAGVCGLDLLQTPFDLEEGQDKDSDGIPDQFERDSTYYVNNLPSEMWDVDLDNVPDWRDPSQWPQLGMTAFKRFMLQVEPNLDPERYLTLAGYNYLTGEYEPYDTAASDPDDMRFLLSSGPFDLMPDSTAAFVFAIMLANWFGIYETPDTALVLVDKYAQDYYDMYWYLYTGVAEFSPQEKLPLQLFVQPNPASHHISIVYSSCASGNVSLKLYDVLGRLQRDIFQGYQSAGTYSLNVTTRGMSQGTYFLVFETPERKQSVPIVIVR</sequence>
<gene>
    <name evidence="3" type="ORF">AMJ87_11460</name>
</gene>
<dbReference type="EMBL" id="LJUO01000154">
    <property type="protein sequence ID" value="KPK68746.1"/>
    <property type="molecule type" value="Genomic_DNA"/>
</dbReference>
<evidence type="ECO:0000313" key="3">
    <source>
        <dbReference type="EMBL" id="KPK68746.1"/>
    </source>
</evidence>
<protein>
    <recommendedName>
        <fullName evidence="2">Secretion system C-terminal sorting domain-containing protein</fullName>
    </recommendedName>
</protein>
<evidence type="ECO:0000313" key="4">
    <source>
        <dbReference type="Proteomes" id="UP000051096"/>
    </source>
</evidence>
<evidence type="ECO:0000259" key="2">
    <source>
        <dbReference type="Pfam" id="PF18962"/>
    </source>
</evidence>
<dbReference type="Proteomes" id="UP000051096">
    <property type="component" value="Unassembled WGS sequence"/>
</dbReference>
<accession>A0A0S8GAS1</accession>
<dbReference type="Pfam" id="PF18962">
    <property type="entry name" value="Por_Secre_tail"/>
    <property type="match status" value="1"/>
</dbReference>
<feature type="chain" id="PRO_5006646819" description="Secretion system C-terminal sorting domain-containing protein" evidence="1">
    <location>
        <begin position="17"/>
        <end position="513"/>
    </location>
</feature>